<evidence type="ECO:0000259" key="5">
    <source>
        <dbReference type="PROSITE" id="PS51078"/>
    </source>
</evidence>
<keyword evidence="2" id="KW-0238">DNA-binding</keyword>
<dbReference type="Gene3D" id="3.30.450.40">
    <property type="match status" value="1"/>
</dbReference>
<dbReference type="SUPFAM" id="SSF46785">
    <property type="entry name" value="Winged helix' DNA-binding domain"/>
    <property type="match status" value="1"/>
</dbReference>
<evidence type="ECO:0000256" key="2">
    <source>
        <dbReference type="ARBA" id="ARBA00023125"/>
    </source>
</evidence>
<feature type="domain" description="HTH iclR-type" evidence="4">
    <location>
        <begin position="43"/>
        <end position="103"/>
    </location>
</feature>
<keyword evidence="3" id="KW-0804">Transcription</keyword>
<dbReference type="InterPro" id="IPR050707">
    <property type="entry name" value="HTH_MetabolicPath_Reg"/>
</dbReference>
<dbReference type="InterPro" id="IPR014757">
    <property type="entry name" value="Tscrpt_reg_IclR_C"/>
</dbReference>
<dbReference type="InterPro" id="IPR029016">
    <property type="entry name" value="GAF-like_dom_sf"/>
</dbReference>
<dbReference type="PROSITE" id="PS51077">
    <property type="entry name" value="HTH_ICLR"/>
    <property type="match status" value="1"/>
</dbReference>
<dbReference type="PANTHER" id="PTHR30136:SF35">
    <property type="entry name" value="HTH-TYPE TRANSCRIPTIONAL REGULATOR RV1719"/>
    <property type="match status" value="1"/>
</dbReference>
<dbReference type="InterPro" id="IPR005471">
    <property type="entry name" value="Tscrpt_reg_IclR_N"/>
</dbReference>
<evidence type="ECO:0000256" key="1">
    <source>
        <dbReference type="ARBA" id="ARBA00023015"/>
    </source>
</evidence>
<name>A0ABR4RAX7_BORBO</name>
<dbReference type="Pfam" id="PF09339">
    <property type="entry name" value="HTH_IclR"/>
    <property type="match status" value="1"/>
</dbReference>
<organism evidence="6 7">
    <name type="scientific">Bordetella bronchiseptica 00-P-2796</name>
    <dbReference type="NCBI Taxonomy" id="1331199"/>
    <lineage>
        <taxon>Bacteria</taxon>
        <taxon>Pseudomonadati</taxon>
        <taxon>Pseudomonadota</taxon>
        <taxon>Betaproteobacteria</taxon>
        <taxon>Burkholderiales</taxon>
        <taxon>Alcaligenaceae</taxon>
        <taxon>Bordetella</taxon>
    </lineage>
</organism>
<reference evidence="6 7" key="1">
    <citation type="submission" date="2014-03" db="EMBL/GenBank/DDBJ databases">
        <title>Genome sequence of Bordetella bronchiseptica.</title>
        <authorList>
            <person name="Harvill E."/>
            <person name="Goodfield L.L."/>
            <person name="Ivanov Y.V."/>
            <person name="Meyer J.A."/>
            <person name="Muse S.J."/>
            <person name="Jacobs N."/>
            <person name="Bendor L."/>
            <person name="Smallridge W.E."/>
            <person name="Brinkac L.M."/>
            <person name="Sanka R."/>
            <person name="Kim M."/>
            <person name="Losada L."/>
        </authorList>
    </citation>
    <scope>NUCLEOTIDE SEQUENCE [LARGE SCALE GENOMIC DNA]</scope>
    <source>
        <strain evidence="6 7">00-P-2796</strain>
    </source>
</reference>
<dbReference type="PROSITE" id="PS51078">
    <property type="entry name" value="ICLR_ED"/>
    <property type="match status" value="1"/>
</dbReference>
<proteinExistence type="predicted"/>
<dbReference type="InterPro" id="IPR036388">
    <property type="entry name" value="WH-like_DNA-bd_sf"/>
</dbReference>
<keyword evidence="7" id="KW-1185">Reference proteome</keyword>
<dbReference type="SUPFAM" id="SSF55781">
    <property type="entry name" value="GAF domain-like"/>
    <property type="match status" value="1"/>
</dbReference>
<dbReference type="SMART" id="SM00346">
    <property type="entry name" value="HTH_ICLR"/>
    <property type="match status" value="1"/>
</dbReference>
<comment type="caution">
    <text evidence="6">The sequence shown here is derived from an EMBL/GenBank/DDBJ whole genome shotgun (WGS) entry which is preliminary data.</text>
</comment>
<dbReference type="InterPro" id="IPR036390">
    <property type="entry name" value="WH_DNA-bd_sf"/>
</dbReference>
<evidence type="ECO:0000259" key="4">
    <source>
        <dbReference type="PROSITE" id="PS51077"/>
    </source>
</evidence>
<dbReference type="Proteomes" id="UP000025756">
    <property type="component" value="Unassembled WGS sequence"/>
</dbReference>
<gene>
    <name evidence="6" type="ORF">L490_5242</name>
</gene>
<keyword evidence="1" id="KW-0805">Transcription regulation</keyword>
<dbReference type="Gene3D" id="1.10.10.10">
    <property type="entry name" value="Winged helix-like DNA-binding domain superfamily/Winged helix DNA-binding domain"/>
    <property type="match status" value="1"/>
</dbReference>
<dbReference type="Pfam" id="PF01614">
    <property type="entry name" value="IclR_C"/>
    <property type="match status" value="1"/>
</dbReference>
<dbReference type="CDD" id="cd00090">
    <property type="entry name" value="HTH_ARSR"/>
    <property type="match status" value="1"/>
</dbReference>
<evidence type="ECO:0000313" key="7">
    <source>
        <dbReference type="Proteomes" id="UP000025756"/>
    </source>
</evidence>
<dbReference type="InterPro" id="IPR011991">
    <property type="entry name" value="ArsR-like_HTH"/>
</dbReference>
<sequence length="286" mass="31312">MRNLAITPRRATNENACPAAVPGASIRANHNHECTSHMRSKLVKSATRVLDLLELLSTSPSALRVMEIAEEMDIPQSSASMLLATVEARGYIEREADGYRIARRFSEGGWVAGKLGVLLRAARPHMQALTEQTGESAFLGILTPAGDMQYVEKSVSQNPLRYDAELGKRAAYATTNGLVLLAALEEEELARYFDGRKFERLTPVTITDEAVLRQELERVRRQGYASLTDSHVVGASGSAFGIRDRQGVVVAALCIIAPTERFKQQAELVHALLPQVCNEIGRSLPD</sequence>
<accession>A0ABR4RAX7</accession>
<protein>
    <submittedName>
        <fullName evidence="6">Transcriptional regulator, IclR family, C-terminal domain protein</fullName>
    </submittedName>
</protein>
<evidence type="ECO:0000256" key="3">
    <source>
        <dbReference type="ARBA" id="ARBA00023163"/>
    </source>
</evidence>
<feature type="domain" description="IclR-ED" evidence="5">
    <location>
        <begin position="103"/>
        <end position="286"/>
    </location>
</feature>
<evidence type="ECO:0000313" key="6">
    <source>
        <dbReference type="EMBL" id="KCV32991.1"/>
    </source>
</evidence>
<dbReference type="EMBL" id="JGWH01000123">
    <property type="protein sequence ID" value="KCV32991.1"/>
    <property type="molecule type" value="Genomic_DNA"/>
</dbReference>
<dbReference type="PANTHER" id="PTHR30136">
    <property type="entry name" value="HELIX-TURN-HELIX TRANSCRIPTIONAL REGULATOR, ICLR FAMILY"/>
    <property type="match status" value="1"/>
</dbReference>